<evidence type="ECO:0000313" key="5">
    <source>
        <dbReference type="Proteomes" id="UP001163152"/>
    </source>
</evidence>
<sequence>MKNFKRSIQLFSATAALVAMTVVSTSTMVQAQAITPELEAQAEEACINKARADGFELSEVVDIAAVDADTVNVVLNLTRDGQLFKLTCGYTASNQTVTTTNASRTYAPWINPWLGILLPLLVGLPLLLWWAAGRREDRDRVVTRERTYIGERSEAIVRTSADGINVHAGPTSTSRVTGNLRNGQRIVLSGRYDNDWVELENGGWVPVRFVETATRYVN</sequence>
<evidence type="ECO:0000256" key="1">
    <source>
        <dbReference type="SAM" id="Phobius"/>
    </source>
</evidence>
<dbReference type="InterPro" id="IPR003646">
    <property type="entry name" value="SH3-like_bac-type"/>
</dbReference>
<keyword evidence="5" id="KW-1185">Reference proteome</keyword>
<gene>
    <name evidence="4" type="ORF">OXH18_05560</name>
</gene>
<keyword evidence="2" id="KW-0732">Signal</keyword>
<keyword evidence="1" id="KW-0812">Transmembrane</keyword>
<organism evidence="4 5">
    <name type="scientific">Thermocoleostomius sinensis A174</name>
    <dbReference type="NCBI Taxonomy" id="2016057"/>
    <lineage>
        <taxon>Bacteria</taxon>
        <taxon>Bacillati</taxon>
        <taxon>Cyanobacteriota</taxon>
        <taxon>Cyanophyceae</taxon>
        <taxon>Oculatellales</taxon>
        <taxon>Oculatellaceae</taxon>
        <taxon>Thermocoleostomius</taxon>
    </lineage>
</organism>
<proteinExistence type="predicted"/>
<reference evidence="4" key="1">
    <citation type="submission" date="2022-12" db="EMBL/GenBank/DDBJ databases">
        <title>Polyphasic identification of a Novel Hot-Spring Cyanobacterium Ocullathermofonsia sinensis gen nov. sp. nov. and Genomic Insights on its Adaptations to the Thermal Habitat.</title>
        <authorList>
            <person name="Daroch M."/>
            <person name="Tang J."/>
            <person name="Jiang Y."/>
        </authorList>
    </citation>
    <scope>NUCLEOTIDE SEQUENCE</scope>
    <source>
        <strain evidence="4">PKUAC-SCTA174</strain>
    </source>
</reference>
<dbReference type="Proteomes" id="UP001163152">
    <property type="component" value="Chromosome"/>
</dbReference>
<feature type="chain" id="PRO_5039305809" evidence="2">
    <location>
        <begin position="32"/>
        <end position="218"/>
    </location>
</feature>
<dbReference type="RefSeq" id="WP_268611419.1">
    <property type="nucleotide sequence ID" value="NZ_CP113797.1"/>
</dbReference>
<protein>
    <submittedName>
        <fullName evidence="4">SH3 domain-containing protein</fullName>
    </submittedName>
</protein>
<evidence type="ECO:0000256" key="2">
    <source>
        <dbReference type="SAM" id="SignalP"/>
    </source>
</evidence>
<name>A0A9E9C9D7_9CYAN</name>
<dbReference type="KEGG" id="tsin:OXH18_05560"/>
<dbReference type="AlphaFoldDB" id="A0A9E9C9D7"/>
<evidence type="ECO:0000313" key="4">
    <source>
        <dbReference type="EMBL" id="WAL61458.1"/>
    </source>
</evidence>
<dbReference type="Gene3D" id="2.30.30.40">
    <property type="entry name" value="SH3 Domains"/>
    <property type="match status" value="1"/>
</dbReference>
<accession>A0A9E9C9D7</accession>
<dbReference type="Pfam" id="PF08239">
    <property type="entry name" value="SH3_3"/>
    <property type="match status" value="1"/>
</dbReference>
<feature type="transmembrane region" description="Helical" evidence="1">
    <location>
        <begin position="113"/>
        <end position="132"/>
    </location>
</feature>
<keyword evidence="1" id="KW-1133">Transmembrane helix</keyword>
<keyword evidence="1" id="KW-0472">Membrane</keyword>
<evidence type="ECO:0000259" key="3">
    <source>
        <dbReference type="Pfam" id="PF08239"/>
    </source>
</evidence>
<feature type="signal peptide" evidence="2">
    <location>
        <begin position="1"/>
        <end position="31"/>
    </location>
</feature>
<dbReference type="EMBL" id="CP113797">
    <property type="protein sequence ID" value="WAL61458.1"/>
    <property type="molecule type" value="Genomic_DNA"/>
</dbReference>
<feature type="domain" description="SH3b" evidence="3">
    <location>
        <begin position="162"/>
        <end position="210"/>
    </location>
</feature>